<proteinExistence type="predicted"/>
<name>A0A451ACJ2_9GAMM</name>
<dbReference type="EMBL" id="CAADFT010000011">
    <property type="protein sequence ID" value="VFK41334.1"/>
    <property type="molecule type" value="Genomic_DNA"/>
</dbReference>
<dbReference type="EMBL" id="CAADFW010000105">
    <property type="protein sequence ID" value="VFK63767.1"/>
    <property type="molecule type" value="Genomic_DNA"/>
</dbReference>
<gene>
    <name evidence="2" type="ORF">BECKTC1821D_GA0114238_10257</name>
    <name evidence="1" type="ORF">BECKTC1821E_GA0114239_101114</name>
    <name evidence="3" type="ORF">BECKTC1821F_GA0114240_11057</name>
</gene>
<dbReference type="AlphaFoldDB" id="A0A451ACJ2"/>
<accession>A0A451ACJ2</accession>
<evidence type="ECO:0000313" key="3">
    <source>
        <dbReference type="EMBL" id="VFK63767.1"/>
    </source>
</evidence>
<evidence type="ECO:0000313" key="2">
    <source>
        <dbReference type="EMBL" id="VFK45233.1"/>
    </source>
</evidence>
<organism evidence="3">
    <name type="scientific">Candidatus Kentrum sp. TC</name>
    <dbReference type="NCBI Taxonomy" id="2126339"/>
    <lineage>
        <taxon>Bacteria</taxon>
        <taxon>Pseudomonadati</taxon>
        <taxon>Pseudomonadota</taxon>
        <taxon>Gammaproteobacteria</taxon>
        <taxon>Candidatus Kentrum</taxon>
    </lineage>
</organism>
<sequence>MNEGRQDNIKEHLWAIKSRGFRNEQRVANAIYFQMGLTYTRLALADDITHSIR</sequence>
<evidence type="ECO:0000313" key="1">
    <source>
        <dbReference type="EMBL" id="VFK41334.1"/>
    </source>
</evidence>
<protein>
    <submittedName>
        <fullName evidence="3">Uncharacterized protein</fullName>
    </submittedName>
</protein>
<reference evidence="3" key="1">
    <citation type="submission" date="2019-02" db="EMBL/GenBank/DDBJ databases">
        <authorList>
            <person name="Gruber-Vodicka R. H."/>
            <person name="Seah K. B. B."/>
        </authorList>
    </citation>
    <scope>NUCLEOTIDE SEQUENCE</scope>
    <source>
        <strain evidence="2">BECK_BZ123</strain>
        <strain evidence="1">BECK_BZ125</strain>
        <strain evidence="3">BECK_BZ126</strain>
    </source>
</reference>
<dbReference type="EMBL" id="CAADFS010000025">
    <property type="protein sequence ID" value="VFK45233.1"/>
    <property type="molecule type" value="Genomic_DNA"/>
</dbReference>